<dbReference type="GO" id="GO:0003677">
    <property type="term" value="F:DNA binding"/>
    <property type="evidence" value="ECO:0007669"/>
    <property type="project" value="InterPro"/>
</dbReference>
<evidence type="ECO:0000256" key="5">
    <source>
        <dbReference type="ARBA" id="ARBA00038253"/>
    </source>
</evidence>
<evidence type="ECO:0000256" key="1">
    <source>
        <dbReference type="ARBA" id="ARBA00004496"/>
    </source>
</evidence>
<dbReference type="AlphaFoldDB" id="A0A0C1F881"/>
<dbReference type="Proteomes" id="UP000031473">
    <property type="component" value="Unassembled WGS sequence"/>
</dbReference>
<evidence type="ECO:0000256" key="3">
    <source>
        <dbReference type="ARBA" id="ARBA00022737"/>
    </source>
</evidence>
<dbReference type="EMBL" id="JSYL01000003">
    <property type="protein sequence ID" value="KIA89372.1"/>
    <property type="molecule type" value="Genomic_DNA"/>
</dbReference>
<dbReference type="SUPFAM" id="SSF48452">
    <property type="entry name" value="TPR-like"/>
    <property type="match status" value="2"/>
</dbReference>
<keyword evidence="7" id="KW-0472">Membrane</keyword>
<dbReference type="PANTHER" id="PTHR46630:SF1">
    <property type="entry name" value="TETRATRICOPEPTIDE REPEAT PROTEIN 29"/>
    <property type="match status" value="1"/>
</dbReference>
<keyword evidence="7" id="KW-0812">Transmembrane</keyword>
<feature type="coiled-coil region" evidence="6">
    <location>
        <begin position="359"/>
        <end position="422"/>
    </location>
</feature>
<keyword evidence="4" id="KW-0802">TPR repeat</keyword>
<keyword evidence="3" id="KW-0677">Repeat</keyword>
<comment type="similarity">
    <text evidence="5">Belongs to the Rap family.</text>
</comment>
<dbReference type="Pfam" id="PF13424">
    <property type="entry name" value="TPR_12"/>
    <property type="match status" value="1"/>
</dbReference>
<keyword evidence="7" id="KW-1133">Transmembrane helix</keyword>
<dbReference type="OrthoDB" id="614964at2"/>
<feature type="transmembrane region" description="Helical" evidence="7">
    <location>
        <begin position="332"/>
        <end position="353"/>
    </location>
</feature>
<accession>A0A0C1F881</accession>
<dbReference type="InterPro" id="IPR051476">
    <property type="entry name" value="Bac_ResReg_Asp_Phosphatase"/>
</dbReference>
<dbReference type="InterPro" id="IPR019734">
    <property type="entry name" value="TPR_rpt"/>
</dbReference>
<protein>
    <submittedName>
        <fullName evidence="8">Uncharacterized protein</fullName>
    </submittedName>
</protein>
<keyword evidence="2" id="KW-0963">Cytoplasm</keyword>
<evidence type="ECO:0000313" key="8">
    <source>
        <dbReference type="EMBL" id="KIA89372.1"/>
    </source>
</evidence>
<dbReference type="InterPro" id="IPR016032">
    <property type="entry name" value="Sig_transdc_resp-reg_C-effctor"/>
</dbReference>
<comment type="subcellular location">
    <subcellularLocation>
        <location evidence="1">Cytoplasm</location>
    </subcellularLocation>
</comment>
<evidence type="ECO:0000256" key="4">
    <source>
        <dbReference type="ARBA" id="ARBA00022803"/>
    </source>
</evidence>
<dbReference type="SMART" id="SM00028">
    <property type="entry name" value="TPR"/>
    <property type="match status" value="4"/>
</dbReference>
<dbReference type="InterPro" id="IPR011990">
    <property type="entry name" value="TPR-like_helical_dom_sf"/>
</dbReference>
<keyword evidence="6" id="KW-0175">Coiled coil</keyword>
<organism evidence="8 9">
    <name type="scientific">Kaistella jeonii</name>
    <dbReference type="NCBI Taxonomy" id="266749"/>
    <lineage>
        <taxon>Bacteria</taxon>
        <taxon>Pseudomonadati</taxon>
        <taxon>Bacteroidota</taxon>
        <taxon>Flavobacteriia</taxon>
        <taxon>Flavobacteriales</taxon>
        <taxon>Weeksellaceae</taxon>
        <taxon>Chryseobacterium group</taxon>
        <taxon>Kaistella</taxon>
    </lineage>
</organism>
<dbReference type="SUPFAM" id="SSF46894">
    <property type="entry name" value="C-terminal effector domain of the bipartite response regulators"/>
    <property type="match status" value="1"/>
</dbReference>
<sequence>MKNIVFLVLFILLPTSIPAQREKSLEQCNALVKKGIDELYKNNFTASLEIFAKAQKIAEQNQFYKQQFITVNCTGLNYYQMSDYSVALDYYLKAYSIAVKNLKDDEEMTVLNNIALVYLQQGKFKDSEKHQKKAYDLAYSNNKFTVVAMYACNLADLYNMTGEFEKALSYIKIAREFLLKKPNARYDIDVDLVEAKNDIERNKADEAQKILIAVLEKANKEEFNEQRVSALVMLSTISVLKGNSTKALDYVRLAKAENVSFGTLKDIYNQFSKVYFSLGNAQDALKYKDSIIIVKDSLSAMRNQAMYHNSEIKLKLQDSEKKLKNEQKLKQYVIAFSITLFVLLSSLFITLFYRHKQKKTIAERNVKIAILELKNMEKDKLLIEKQSQEKETTALLEKEKIKNDLESRNRKLAVNAIELAQRNDKVEQFILKLKNTPEIITNPSLSRKLDQLILVFNREDKKNDFLSHFEEVNNKFVTNLKNAHPLLTSNDLRFISYIYMNLTVKEISSIFNITIEACRKRKERIAVKLDLESSADLYDYLSSI</sequence>
<dbReference type="GO" id="GO:0006355">
    <property type="term" value="P:regulation of DNA-templated transcription"/>
    <property type="evidence" value="ECO:0007669"/>
    <property type="project" value="InterPro"/>
</dbReference>
<evidence type="ECO:0000256" key="7">
    <source>
        <dbReference type="SAM" id="Phobius"/>
    </source>
</evidence>
<keyword evidence="9" id="KW-1185">Reference proteome</keyword>
<evidence type="ECO:0000313" key="9">
    <source>
        <dbReference type="Proteomes" id="UP000031473"/>
    </source>
</evidence>
<reference evidence="8 9" key="1">
    <citation type="submission" date="2014-10" db="EMBL/GenBank/DDBJ databases">
        <title>Kaistella jeonii genome.</title>
        <authorList>
            <person name="Clayton J.T."/>
            <person name="Newman J.D."/>
        </authorList>
    </citation>
    <scope>NUCLEOTIDE SEQUENCE [LARGE SCALE GENOMIC DNA]</scope>
    <source>
        <strain evidence="8 9">DSM 17048</strain>
    </source>
</reference>
<dbReference type="RefSeq" id="WP_039351042.1">
    <property type="nucleotide sequence ID" value="NZ_FOLA01000005.1"/>
</dbReference>
<dbReference type="STRING" id="266749.SAMN05421876_105167"/>
<dbReference type="GO" id="GO:0005737">
    <property type="term" value="C:cytoplasm"/>
    <property type="evidence" value="ECO:0007669"/>
    <property type="project" value="UniProtKB-SubCell"/>
</dbReference>
<dbReference type="PANTHER" id="PTHR46630">
    <property type="entry name" value="TETRATRICOPEPTIDE REPEAT PROTEIN 29"/>
    <property type="match status" value="1"/>
</dbReference>
<dbReference type="Gene3D" id="1.25.40.10">
    <property type="entry name" value="Tetratricopeptide repeat domain"/>
    <property type="match status" value="1"/>
</dbReference>
<name>A0A0C1F881_9FLAO</name>
<evidence type="ECO:0000256" key="2">
    <source>
        <dbReference type="ARBA" id="ARBA00022490"/>
    </source>
</evidence>
<proteinExistence type="inferred from homology"/>
<gene>
    <name evidence="8" type="ORF">OA86_07205</name>
</gene>
<evidence type="ECO:0000256" key="6">
    <source>
        <dbReference type="SAM" id="Coils"/>
    </source>
</evidence>
<comment type="caution">
    <text evidence="8">The sequence shown here is derived from an EMBL/GenBank/DDBJ whole genome shotgun (WGS) entry which is preliminary data.</text>
</comment>